<feature type="transmembrane region" description="Helical" evidence="6">
    <location>
        <begin position="87"/>
        <end position="107"/>
    </location>
</feature>
<dbReference type="OMA" id="TIMNACI"/>
<evidence type="ECO:0000256" key="2">
    <source>
        <dbReference type="ARBA" id="ARBA00022692"/>
    </source>
</evidence>
<sequence>MSYYGLAMNPNFMGGDRYLSFIIGGVLEIVAVVIILFTVNHIGRKLMVFCGFLFAALCLFTTLALPMGEQESSSSLRLQYNKETARMILVIVGKMLLTAVYAILYVYTPELFPTVIRSTAMGSCSMIARLGGTAASYLSMWLADISKETVAIIFGVSCVISALSSLALPETAGQHQLETLEQAEEFGKNQSILSFRAESKSKRSAKNVAKENNNNCSENESKDEKSTENEKTPTKKTITTT</sequence>
<reference evidence="9" key="1">
    <citation type="submission" date="2022-11" db="UniProtKB">
        <authorList>
            <consortium name="WormBaseParasite"/>
        </authorList>
    </citation>
    <scope>IDENTIFICATION</scope>
</reference>
<dbReference type="SUPFAM" id="SSF103473">
    <property type="entry name" value="MFS general substrate transporter"/>
    <property type="match status" value="1"/>
</dbReference>
<evidence type="ECO:0000256" key="4">
    <source>
        <dbReference type="ARBA" id="ARBA00023136"/>
    </source>
</evidence>
<evidence type="ECO:0000256" key="3">
    <source>
        <dbReference type="ARBA" id="ARBA00022989"/>
    </source>
</evidence>
<dbReference type="AlphaFoldDB" id="A0A915I701"/>
<dbReference type="Pfam" id="PF00083">
    <property type="entry name" value="Sugar_tr"/>
    <property type="match status" value="1"/>
</dbReference>
<name>A0A915I701_ROMCU</name>
<keyword evidence="2 6" id="KW-0812">Transmembrane</keyword>
<dbReference type="InterPro" id="IPR020846">
    <property type="entry name" value="MFS_dom"/>
</dbReference>
<dbReference type="Proteomes" id="UP000887565">
    <property type="component" value="Unplaced"/>
</dbReference>
<dbReference type="Gene3D" id="1.20.1250.20">
    <property type="entry name" value="MFS general substrate transporter like domains"/>
    <property type="match status" value="1"/>
</dbReference>
<dbReference type="WBParaSite" id="nRc.2.0.1.t09918-RA">
    <property type="protein sequence ID" value="nRc.2.0.1.t09918-RA"/>
    <property type="gene ID" value="nRc.2.0.1.g09918"/>
</dbReference>
<feature type="compositionally biased region" description="Low complexity" evidence="5">
    <location>
        <begin position="206"/>
        <end position="218"/>
    </location>
</feature>
<accession>A0A915I701</accession>
<proteinExistence type="predicted"/>
<evidence type="ECO:0000256" key="1">
    <source>
        <dbReference type="ARBA" id="ARBA00004141"/>
    </source>
</evidence>
<feature type="region of interest" description="Disordered" evidence="5">
    <location>
        <begin position="197"/>
        <end position="241"/>
    </location>
</feature>
<evidence type="ECO:0000259" key="7">
    <source>
        <dbReference type="PROSITE" id="PS50850"/>
    </source>
</evidence>
<feature type="transmembrane region" description="Helical" evidence="6">
    <location>
        <begin position="18"/>
        <end position="39"/>
    </location>
</feature>
<feature type="compositionally biased region" description="Basic and acidic residues" evidence="5">
    <location>
        <begin position="219"/>
        <end position="233"/>
    </location>
</feature>
<keyword evidence="8" id="KW-1185">Reference proteome</keyword>
<dbReference type="InterPro" id="IPR036259">
    <property type="entry name" value="MFS_trans_sf"/>
</dbReference>
<organism evidence="8 9">
    <name type="scientific">Romanomermis culicivorax</name>
    <name type="common">Nematode worm</name>
    <dbReference type="NCBI Taxonomy" id="13658"/>
    <lineage>
        <taxon>Eukaryota</taxon>
        <taxon>Metazoa</taxon>
        <taxon>Ecdysozoa</taxon>
        <taxon>Nematoda</taxon>
        <taxon>Enoplea</taxon>
        <taxon>Dorylaimia</taxon>
        <taxon>Mermithida</taxon>
        <taxon>Mermithoidea</taxon>
        <taxon>Mermithidae</taxon>
        <taxon>Romanomermis</taxon>
    </lineage>
</organism>
<dbReference type="GO" id="GO:0022857">
    <property type="term" value="F:transmembrane transporter activity"/>
    <property type="evidence" value="ECO:0007669"/>
    <property type="project" value="InterPro"/>
</dbReference>
<evidence type="ECO:0000313" key="9">
    <source>
        <dbReference type="WBParaSite" id="nRc.2.0.1.t09918-RA"/>
    </source>
</evidence>
<dbReference type="InterPro" id="IPR005828">
    <property type="entry name" value="MFS_sugar_transport-like"/>
</dbReference>
<feature type="transmembrane region" description="Helical" evidence="6">
    <location>
        <begin position="46"/>
        <end position="67"/>
    </location>
</feature>
<keyword evidence="3 6" id="KW-1133">Transmembrane helix</keyword>
<keyword evidence="4 6" id="KW-0472">Membrane</keyword>
<comment type="subcellular location">
    <subcellularLocation>
        <location evidence="1">Membrane</location>
        <topology evidence="1">Multi-pass membrane protein</topology>
    </subcellularLocation>
</comment>
<evidence type="ECO:0000256" key="5">
    <source>
        <dbReference type="SAM" id="MobiDB-lite"/>
    </source>
</evidence>
<dbReference type="PROSITE" id="PS50850">
    <property type="entry name" value="MFS"/>
    <property type="match status" value="1"/>
</dbReference>
<feature type="domain" description="Major facilitator superfamily (MFS) profile" evidence="7">
    <location>
        <begin position="1"/>
        <end position="173"/>
    </location>
</feature>
<protein>
    <submittedName>
        <fullName evidence="9">Major facilitator superfamily (MFS) profile domain-containing protein</fullName>
    </submittedName>
</protein>
<dbReference type="GO" id="GO:0016020">
    <property type="term" value="C:membrane"/>
    <property type="evidence" value="ECO:0007669"/>
    <property type="project" value="UniProtKB-SubCell"/>
</dbReference>
<evidence type="ECO:0000256" key="6">
    <source>
        <dbReference type="SAM" id="Phobius"/>
    </source>
</evidence>
<dbReference type="PANTHER" id="PTHR24064">
    <property type="entry name" value="SOLUTE CARRIER FAMILY 22 MEMBER"/>
    <property type="match status" value="1"/>
</dbReference>
<evidence type="ECO:0000313" key="8">
    <source>
        <dbReference type="Proteomes" id="UP000887565"/>
    </source>
</evidence>